<comment type="caution">
    <text evidence="4">The sequence shown here is derived from an EMBL/GenBank/DDBJ whole genome shotgun (WGS) entry which is preliminary data.</text>
</comment>
<gene>
    <name evidence="4" type="ORF">E6Q11_04455</name>
</gene>
<protein>
    <recommendedName>
        <fullName evidence="3">DUF5660 domain-containing protein</fullName>
    </recommendedName>
</protein>
<accession>A0A5C7J4P8</accession>
<dbReference type="Pfam" id="PF18904">
    <property type="entry name" value="DUF5660"/>
    <property type="match status" value="1"/>
</dbReference>
<evidence type="ECO:0000256" key="1">
    <source>
        <dbReference type="SAM" id="Coils"/>
    </source>
</evidence>
<dbReference type="Proteomes" id="UP000321026">
    <property type="component" value="Unassembled WGS sequence"/>
</dbReference>
<sequence>MKPTKPKEQHKPAPQLVDESFMEQMQGIGKGFMDSVTDDLAKAAPDVLAQQVVGKEPSSHSSHGEMKAGQEVDLSHGGDHGKNEGHADEHGESHAGGHHAATEIGHHYQQEIAHAGAEVAHEQAQERAGEYHHALSELAGMAHGNEQLENVVANAEQQNAQGTVQELSWVERVLAGEKMKVDIEDSGSWMGALGRKNGKDYWTQAKNKGTSFTQSNERSVATQVG</sequence>
<dbReference type="AlphaFoldDB" id="A0A5C7J4P8"/>
<feature type="domain" description="DUF5660" evidence="3">
    <location>
        <begin position="132"/>
        <end position="225"/>
    </location>
</feature>
<evidence type="ECO:0000313" key="5">
    <source>
        <dbReference type="Proteomes" id="UP000321026"/>
    </source>
</evidence>
<keyword evidence="1" id="KW-0175">Coiled coil</keyword>
<reference evidence="4 5" key="1">
    <citation type="submission" date="2018-09" db="EMBL/GenBank/DDBJ databases">
        <title>Metagenome Assembled Genomes from an Advanced Water Purification Facility.</title>
        <authorList>
            <person name="Stamps B.W."/>
            <person name="Spear J.R."/>
        </authorList>
    </citation>
    <scope>NUCLEOTIDE SEQUENCE [LARGE SCALE GENOMIC DNA]</scope>
    <source>
        <strain evidence="4">Bin_63_2</strain>
    </source>
</reference>
<evidence type="ECO:0000256" key="2">
    <source>
        <dbReference type="SAM" id="MobiDB-lite"/>
    </source>
</evidence>
<feature type="coiled-coil region" evidence="1">
    <location>
        <begin position="138"/>
        <end position="165"/>
    </location>
</feature>
<feature type="compositionally biased region" description="Basic and acidic residues" evidence="2">
    <location>
        <begin position="62"/>
        <end position="98"/>
    </location>
</feature>
<feature type="region of interest" description="Disordered" evidence="2">
    <location>
        <begin position="47"/>
        <end position="98"/>
    </location>
</feature>
<organism evidence="4 5">
    <name type="scientific">Candidatus Dojkabacteria bacterium</name>
    <dbReference type="NCBI Taxonomy" id="2099670"/>
    <lineage>
        <taxon>Bacteria</taxon>
        <taxon>Candidatus Dojkabacteria</taxon>
    </lineage>
</organism>
<dbReference type="EMBL" id="SSDS01000072">
    <property type="protein sequence ID" value="TXG76483.1"/>
    <property type="molecule type" value="Genomic_DNA"/>
</dbReference>
<evidence type="ECO:0000313" key="4">
    <source>
        <dbReference type="EMBL" id="TXG76483.1"/>
    </source>
</evidence>
<evidence type="ECO:0000259" key="3">
    <source>
        <dbReference type="Pfam" id="PF18904"/>
    </source>
</evidence>
<name>A0A5C7J4P8_9BACT</name>
<dbReference type="InterPro" id="IPR043719">
    <property type="entry name" value="DUF5660"/>
</dbReference>
<proteinExistence type="predicted"/>